<evidence type="ECO:0000256" key="1">
    <source>
        <dbReference type="SAM" id="MobiDB-lite"/>
    </source>
</evidence>
<dbReference type="KEGG" id="dnv:108654147"/>
<keyword evidence="2" id="KW-0732">Signal</keyword>
<reference evidence="3 4" key="1">
    <citation type="journal article" date="2019" name="J. Hered.">
        <title>An Improved Genome Assembly for Drosophila navojoa, the Basal Species in the mojavensis Cluster.</title>
        <authorList>
            <person name="Vanderlinde T."/>
            <person name="Dupim E.G."/>
            <person name="Nazario-Yepiz N.O."/>
            <person name="Carvalho A.B."/>
        </authorList>
    </citation>
    <scope>NUCLEOTIDE SEQUENCE [LARGE SCALE GENOMIC DNA]</scope>
    <source>
        <strain evidence="3">Navoj_Jal97</strain>
        <tissue evidence="3">Whole organism</tissue>
    </source>
</reference>
<evidence type="ECO:0000313" key="4">
    <source>
        <dbReference type="Proteomes" id="UP000295192"/>
    </source>
</evidence>
<feature type="signal peptide" evidence="2">
    <location>
        <begin position="1"/>
        <end position="26"/>
    </location>
</feature>
<dbReference type="EMBL" id="LSRL02000008">
    <property type="protein sequence ID" value="TDG51561.1"/>
    <property type="molecule type" value="Genomic_DNA"/>
</dbReference>
<evidence type="ECO:0000313" key="3">
    <source>
        <dbReference type="EMBL" id="TDG51561.1"/>
    </source>
</evidence>
<protein>
    <submittedName>
        <fullName evidence="3">Uncharacterized protein</fullName>
    </submittedName>
</protein>
<gene>
    <name evidence="3" type="ORF">AWZ03_002021</name>
</gene>
<dbReference type="AlphaFoldDB" id="A0A484BUW6"/>
<proteinExistence type="predicted"/>
<name>A0A484BUW6_DRONA</name>
<keyword evidence="4" id="KW-1185">Reference proteome</keyword>
<feature type="region of interest" description="Disordered" evidence="1">
    <location>
        <begin position="24"/>
        <end position="68"/>
    </location>
</feature>
<feature type="chain" id="PRO_5019804313" evidence="2">
    <location>
        <begin position="27"/>
        <end position="68"/>
    </location>
</feature>
<evidence type="ECO:0000256" key="2">
    <source>
        <dbReference type="SAM" id="SignalP"/>
    </source>
</evidence>
<sequence length="68" mass="7326">MKFIALCFFLLLALIATLGSLPGAVAEPSRDSGGNSWRGGSSGSRPKQRPFIYDAPIRQPGRPQTMYA</sequence>
<accession>A0A484BUW6</accession>
<dbReference type="Proteomes" id="UP000295192">
    <property type="component" value="Unassembled WGS sequence"/>
</dbReference>
<organism evidence="3 4">
    <name type="scientific">Drosophila navojoa</name>
    <name type="common">Fruit fly</name>
    <dbReference type="NCBI Taxonomy" id="7232"/>
    <lineage>
        <taxon>Eukaryota</taxon>
        <taxon>Metazoa</taxon>
        <taxon>Ecdysozoa</taxon>
        <taxon>Arthropoda</taxon>
        <taxon>Hexapoda</taxon>
        <taxon>Insecta</taxon>
        <taxon>Pterygota</taxon>
        <taxon>Neoptera</taxon>
        <taxon>Endopterygota</taxon>
        <taxon>Diptera</taxon>
        <taxon>Brachycera</taxon>
        <taxon>Muscomorpha</taxon>
        <taxon>Ephydroidea</taxon>
        <taxon>Drosophilidae</taxon>
        <taxon>Drosophila</taxon>
    </lineage>
</organism>
<dbReference type="OMA" id="QQRPFYY"/>
<comment type="caution">
    <text evidence="3">The sequence shown here is derived from an EMBL/GenBank/DDBJ whole genome shotgun (WGS) entry which is preliminary data.</text>
</comment>